<evidence type="ECO:0000313" key="3">
    <source>
        <dbReference type="Proteomes" id="UP000279491"/>
    </source>
</evidence>
<proteinExistence type="predicted"/>
<gene>
    <name evidence="2" type="ORF">CS01_019</name>
</gene>
<dbReference type="Proteomes" id="UP000279491">
    <property type="component" value="Segment"/>
</dbReference>
<name>A0A3B8DXB8_9CAUD</name>
<dbReference type="EMBL" id="MH845412">
    <property type="protein sequence ID" value="AYJ73307.1"/>
    <property type="molecule type" value="Genomic_DNA"/>
</dbReference>
<dbReference type="InterPro" id="IPR006528">
    <property type="entry name" value="Phage_head_morphogenesis_dom"/>
</dbReference>
<keyword evidence="3" id="KW-1185">Reference proteome</keyword>
<organism evidence="2">
    <name type="scientific">Cronobacter phage CS01</name>
    <dbReference type="NCBI Taxonomy" id="2496544"/>
    <lineage>
        <taxon>Viruses</taxon>
        <taxon>Duplodnaviria</taxon>
        <taxon>Heunggongvirae</taxon>
        <taxon>Uroviricota</taxon>
        <taxon>Caudoviricetes</taxon>
        <taxon>Drexlerviridae</taxon>
        <taxon>Kyungwonvirus</taxon>
        <taxon>Kyungwonvirus CS01</taxon>
    </lineage>
</organism>
<evidence type="ECO:0000313" key="2">
    <source>
        <dbReference type="EMBL" id="AYJ73307.1"/>
    </source>
</evidence>
<reference evidence="2" key="1">
    <citation type="submission" date="2018-09" db="EMBL/GenBank/DDBJ databases">
        <title>Genome Analysis and Characterisation of Bacteriophage CS01 Active against Cronobacter sakazakii.</title>
        <authorList>
            <person name="Kim G.-H."/>
            <person name="Kim J."/>
            <person name="Yoon S.-S."/>
        </authorList>
    </citation>
    <scope>NUCLEOTIDE SEQUENCE [LARGE SCALE GENOMIC DNA]</scope>
</reference>
<protein>
    <submittedName>
        <fullName evidence="2">Head morphogenesis protein</fullName>
    </submittedName>
</protein>
<dbReference type="Pfam" id="PF04233">
    <property type="entry name" value="Phage_Mu_F"/>
    <property type="match status" value="1"/>
</dbReference>
<evidence type="ECO:0000259" key="1">
    <source>
        <dbReference type="Pfam" id="PF04233"/>
    </source>
</evidence>
<sequence length="255" mass="29593">MIIKGVAKKWRFPDSSERQLSTMLQSGVRDLVKRLRERTRAMKFDATSEEINTAESDAESLADQLISAIVSALPALALQVYRFNRKQWILVAISAGGKDNLSVRLLQTLGDNYRESWEDELQRQWEDMAEQSVRKMFDNIIADWSSKIRQGNFSSQNDAQVREMAEQRFVVYRGWAKNRASGIVGAWNSRLMRQRLQDAGVTHYFWRGIMDDRERPKHVSWEGKRISLDDIHPFPGEEYGCRCWAVPDFSTNQEN</sequence>
<accession>A0A3B8DXB8</accession>
<feature type="domain" description="Phage head morphogenesis" evidence="1">
    <location>
        <begin position="191"/>
        <end position="244"/>
    </location>
</feature>